<proteinExistence type="evidence at transcript level"/>
<evidence type="ECO:0000313" key="1">
    <source>
        <dbReference type="EMBL" id="ACF80644.1"/>
    </source>
</evidence>
<organism evidence="1">
    <name type="scientific">Zea mays</name>
    <name type="common">Maize</name>
    <dbReference type="NCBI Taxonomy" id="4577"/>
    <lineage>
        <taxon>Eukaryota</taxon>
        <taxon>Viridiplantae</taxon>
        <taxon>Streptophyta</taxon>
        <taxon>Embryophyta</taxon>
        <taxon>Tracheophyta</taxon>
        <taxon>Spermatophyta</taxon>
        <taxon>Magnoliopsida</taxon>
        <taxon>Liliopsida</taxon>
        <taxon>Poales</taxon>
        <taxon>Poaceae</taxon>
        <taxon>PACMAD clade</taxon>
        <taxon>Panicoideae</taxon>
        <taxon>Andropogonodae</taxon>
        <taxon>Andropogoneae</taxon>
        <taxon>Tripsacinae</taxon>
        <taxon>Zea</taxon>
    </lineage>
</organism>
<name>B4FEV1_MAIZE</name>
<dbReference type="AlphaFoldDB" id="B4FEV1"/>
<dbReference type="EMBL" id="BT035639">
    <property type="protein sequence ID" value="ACF80644.1"/>
    <property type="molecule type" value="mRNA"/>
</dbReference>
<accession>B4FEV1</accession>
<sequence>MVYWRSPQIGLGKILVARELARLVASSARLDSARFNFITS</sequence>
<protein>
    <submittedName>
        <fullName evidence="1">Uncharacterized protein</fullName>
    </submittedName>
</protein>
<reference evidence="1" key="1">
    <citation type="journal article" date="2009" name="PLoS Genet.">
        <title>Sequencing, mapping, and analysis of 27,455 maize full-length cDNAs.</title>
        <authorList>
            <person name="Soderlund C."/>
            <person name="Descour A."/>
            <person name="Kudrna D."/>
            <person name="Bomhoff M."/>
            <person name="Boyd L."/>
            <person name="Currie J."/>
            <person name="Angelova A."/>
            <person name="Collura K."/>
            <person name="Wissotski M."/>
            <person name="Ashley E."/>
            <person name="Morrow D."/>
            <person name="Fernandes J."/>
            <person name="Walbot V."/>
            <person name="Yu Y."/>
        </authorList>
    </citation>
    <scope>NUCLEOTIDE SEQUENCE</scope>
    <source>
        <strain evidence="1">B73</strain>
    </source>
</reference>